<sequence>MGIFKDITHRYCQKILDAYQVQADEKTYKGKEADLLIQRNEFAKCLIKKIKEIDVEDDDYSTYFEQILKEIESISKEVVTAVKEYNKENSTTFTTDLYESFFTSSLINFINALKELVQNSPSLITDIKDASFFGNNRHVPWINQFSFILYEYILEKEFDLATSKVERDIFDTKKRLILKYVQNAGNLYSQFKKDESNTEYQELMKVLLTSMSSEEKSIQRRKSDENNTGYMSYFSQTFYKASEKIIGKNQLGQKIEFLIKEFNERSVSKGLVI</sequence>
<evidence type="ECO:0000313" key="1">
    <source>
        <dbReference type="EMBL" id="KTC76475.1"/>
    </source>
</evidence>
<protein>
    <submittedName>
        <fullName evidence="1">Uncharacterized protein</fullName>
    </submittedName>
</protein>
<proteinExistence type="predicted"/>
<comment type="caution">
    <text evidence="1">The sequence shown here is derived from an EMBL/GenBank/DDBJ whole genome shotgun (WGS) entry which is preliminary data.</text>
</comment>
<accession>A0A0W0RZK4</accession>
<organism evidence="1 2">
    <name type="scientific">Legionella bozemanae</name>
    <name type="common">Fluoribacter bozemanae</name>
    <dbReference type="NCBI Taxonomy" id="447"/>
    <lineage>
        <taxon>Bacteria</taxon>
        <taxon>Pseudomonadati</taxon>
        <taxon>Pseudomonadota</taxon>
        <taxon>Gammaproteobacteria</taxon>
        <taxon>Legionellales</taxon>
        <taxon>Legionellaceae</taxon>
        <taxon>Legionella</taxon>
    </lineage>
</organism>
<dbReference type="Proteomes" id="UP000054695">
    <property type="component" value="Unassembled WGS sequence"/>
</dbReference>
<name>A0A0W0RZK4_LEGBO</name>
<keyword evidence="2" id="KW-1185">Reference proteome</keyword>
<dbReference type="PATRIC" id="fig|447.4.peg.587"/>
<gene>
    <name evidence="1" type="ORF">Lboz_0545</name>
</gene>
<dbReference type="OrthoDB" id="5651934at2"/>
<dbReference type="AlphaFoldDB" id="A0A0W0RZK4"/>
<dbReference type="EMBL" id="LNXU01000004">
    <property type="protein sequence ID" value="KTC76475.1"/>
    <property type="molecule type" value="Genomic_DNA"/>
</dbReference>
<reference evidence="1 2" key="1">
    <citation type="submission" date="2015-11" db="EMBL/GenBank/DDBJ databases">
        <title>Genomic analysis of 38 Legionella species identifies large and diverse effector repertoires.</title>
        <authorList>
            <person name="Burstein D."/>
            <person name="Amaro F."/>
            <person name="Zusman T."/>
            <person name="Lifshitz Z."/>
            <person name="Cohen O."/>
            <person name="Gilbert J.A."/>
            <person name="Pupko T."/>
            <person name="Shuman H.A."/>
            <person name="Segal G."/>
        </authorList>
    </citation>
    <scope>NUCLEOTIDE SEQUENCE [LARGE SCALE GENOMIC DNA]</scope>
    <source>
        <strain evidence="1 2">WIGA</strain>
    </source>
</reference>
<evidence type="ECO:0000313" key="2">
    <source>
        <dbReference type="Proteomes" id="UP000054695"/>
    </source>
</evidence>